<gene>
    <name evidence="2" type="ORF">HMPREF9087_1669</name>
</gene>
<dbReference type="InterPro" id="IPR010982">
    <property type="entry name" value="Lambda_DNA-bd_dom_sf"/>
</dbReference>
<protein>
    <submittedName>
        <fullName evidence="2">DNA-binding helix-turn-helix protein</fullName>
    </submittedName>
</protein>
<dbReference type="InterPro" id="IPR053163">
    <property type="entry name" value="HTH-type_regulator_Rgg"/>
</dbReference>
<evidence type="ECO:0000259" key="1">
    <source>
        <dbReference type="PROSITE" id="PS50943"/>
    </source>
</evidence>
<evidence type="ECO:0000313" key="2">
    <source>
        <dbReference type="EMBL" id="EGC69584.1"/>
    </source>
</evidence>
<name>F0EJS7_ENTCA</name>
<dbReference type="HOGENOM" id="CLU_072045_1_1_9"/>
<dbReference type="EMBL" id="AEWT01000012">
    <property type="protein sequence ID" value="EGC69584.1"/>
    <property type="molecule type" value="Genomic_DNA"/>
</dbReference>
<feature type="domain" description="HTH cro/C1-type" evidence="1">
    <location>
        <begin position="6"/>
        <end position="59"/>
    </location>
</feature>
<accession>F0EJS7</accession>
<dbReference type="CDD" id="cd00093">
    <property type="entry name" value="HTH_XRE"/>
    <property type="match status" value="1"/>
</dbReference>
<dbReference type="SMART" id="SM00530">
    <property type="entry name" value="HTH_XRE"/>
    <property type="match status" value="1"/>
</dbReference>
<dbReference type="InterPro" id="IPR001387">
    <property type="entry name" value="Cro/C1-type_HTH"/>
</dbReference>
<dbReference type="GO" id="GO:0003677">
    <property type="term" value="F:DNA binding"/>
    <property type="evidence" value="ECO:0007669"/>
    <property type="project" value="UniProtKB-KW"/>
</dbReference>
<organism evidence="2 3">
    <name type="scientific">Enterococcus casseliflavus ATCC 12755</name>
    <dbReference type="NCBI Taxonomy" id="888066"/>
    <lineage>
        <taxon>Bacteria</taxon>
        <taxon>Bacillati</taxon>
        <taxon>Bacillota</taxon>
        <taxon>Bacilli</taxon>
        <taxon>Lactobacillales</taxon>
        <taxon>Enterococcaceae</taxon>
        <taxon>Enterococcus</taxon>
    </lineage>
</organism>
<sequence>MYGETLRKICLKKGLTQKEVYENIISKSYAVEFEKGKHQISTYILLEILQNLSIEIDEFLFIANNYNMNEKTYYDYTYSKLANKHDIEGLEDLLKTLKSREGRLNDIRIAEVRSRLRILRNFRDNGVYDTNVILQEDRQTILTYLIERESWTLQEIKLFANTLDLLDNESIFILFKRVSRVLEYYADLEKGKEIYCALIINLLEYTFKKKQYDYTEILLIQLDLLSSNYKEFFYRTVYNFFEGLLVMKKLDQEKGRAIAENMLDIMKKLNQEPLAKLYALLLI</sequence>
<dbReference type="AlphaFoldDB" id="F0EJS7"/>
<dbReference type="SUPFAM" id="SSF47413">
    <property type="entry name" value="lambda repressor-like DNA-binding domains"/>
    <property type="match status" value="1"/>
</dbReference>
<dbReference type="PROSITE" id="PS50943">
    <property type="entry name" value="HTH_CROC1"/>
    <property type="match status" value="1"/>
</dbReference>
<dbReference type="PANTHER" id="PTHR37038:SF12">
    <property type="entry name" value="TRANSCRIPTIONAL REGULATOR"/>
    <property type="match status" value="1"/>
</dbReference>
<keyword evidence="2" id="KW-0238">DNA-binding</keyword>
<dbReference type="InterPro" id="IPR010057">
    <property type="entry name" value="Transcription_activator_Rgg_C"/>
</dbReference>
<dbReference type="Gene3D" id="1.10.260.40">
    <property type="entry name" value="lambda repressor-like DNA-binding domains"/>
    <property type="match status" value="1"/>
</dbReference>
<dbReference type="PANTHER" id="PTHR37038">
    <property type="entry name" value="TRANSCRIPTIONAL REGULATOR-RELATED"/>
    <property type="match status" value="1"/>
</dbReference>
<comment type="caution">
    <text evidence="2">The sequence shown here is derived from an EMBL/GenBank/DDBJ whole genome shotgun (WGS) entry which is preliminary data.</text>
</comment>
<dbReference type="Pfam" id="PF01381">
    <property type="entry name" value="HTH_3"/>
    <property type="match status" value="1"/>
</dbReference>
<dbReference type="Proteomes" id="UP000004835">
    <property type="component" value="Unassembled WGS sequence"/>
</dbReference>
<dbReference type="NCBIfam" id="TIGR01716">
    <property type="entry name" value="RGG_Cterm"/>
    <property type="match status" value="1"/>
</dbReference>
<dbReference type="RefSeq" id="WP_005234627.1">
    <property type="nucleotide sequence ID" value="NZ_GL872323.1"/>
</dbReference>
<reference evidence="2 3" key="1">
    <citation type="submission" date="2011-01" db="EMBL/GenBank/DDBJ databases">
        <authorList>
            <person name="Muzny D."/>
            <person name="Qin X."/>
            <person name="Deng J."/>
            <person name="Jiang H."/>
            <person name="Liu Y."/>
            <person name="Qu J."/>
            <person name="Song X.-Z."/>
            <person name="Zhang L."/>
            <person name="Thornton R."/>
            <person name="Coyle M."/>
            <person name="Francisco L."/>
            <person name="Jackson L."/>
            <person name="Javaid M."/>
            <person name="Korchina V."/>
            <person name="Kovar C."/>
            <person name="Mata R."/>
            <person name="Mathew T."/>
            <person name="Ngo R."/>
            <person name="Nguyen L."/>
            <person name="Nguyen N."/>
            <person name="Okwuonu G."/>
            <person name="Ongeri F."/>
            <person name="Pham C."/>
            <person name="Simmons D."/>
            <person name="Wilczek-Boney K."/>
            <person name="Hale W."/>
            <person name="Jakkamsetti A."/>
            <person name="Pham P."/>
            <person name="Ruth R."/>
            <person name="San Lucas F."/>
            <person name="Warren J."/>
            <person name="Zhang J."/>
            <person name="Zhao Z."/>
            <person name="Zhou C."/>
            <person name="Zhu D."/>
            <person name="Lee S."/>
            <person name="Bess C."/>
            <person name="Blankenburg K."/>
            <person name="Forbes L."/>
            <person name="Fu Q."/>
            <person name="Gubbala S."/>
            <person name="Hirani K."/>
            <person name="Jayaseelan J.C."/>
            <person name="Lara F."/>
            <person name="Munidasa M."/>
            <person name="Palculict T."/>
            <person name="Patil S."/>
            <person name="Pu L.-L."/>
            <person name="Saada N."/>
            <person name="Tang L."/>
            <person name="Weissenberger G."/>
            <person name="Zhu Y."/>
            <person name="Hemphill L."/>
            <person name="Shang Y."/>
            <person name="Youmans B."/>
            <person name="Ayvaz T."/>
            <person name="Ross M."/>
            <person name="Santibanez J."/>
            <person name="Aqrawi P."/>
            <person name="Gross S."/>
            <person name="Joshi V."/>
            <person name="Fowler G."/>
            <person name="Nazareth L."/>
            <person name="Reid J."/>
            <person name="Worley K."/>
            <person name="Petrosino J."/>
            <person name="Highlander S."/>
            <person name="Gibbs R."/>
        </authorList>
    </citation>
    <scope>NUCLEOTIDE SEQUENCE [LARGE SCALE GENOMIC DNA]</scope>
    <source>
        <strain evidence="2 3">ATCC 12755</strain>
    </source>
</reference>
<evidence type="ECO:0000313" key="3">
    <source>
        <dbReference type="Proteomes" id="UP000004835"/>
    </source>
</evidence>
<proteinExistence type="predicted"/>
<dbReference type="Pfam" id="PF21259">
    <property type="entry name" value="Rgg_C"/>
    <property type="match status" value="1"/>
</dbReference>